<accession>A0A3P7ZBU9</accession>
<dbReference type="Proteomes" id="UP000277204">
    <property type="component" value="Unassembled WGS sequence"/>
</dbReference>
<dbReference type="AlphaFoldDB" id="A0A3P7ZBU9"/>
<protein>
    <submittedName>
        <fullName evidence="1">Uncharacterized protein</fullName>
    </submittedName>
</protein>
<proteinExistence type="predicted"/>
<evidence type="ECO:0000313" key="2">
    <source>
        <dbReference type="Proteomes" id="UP000277204"/>
    </source>
</evidence>
<keyword evidence="2" id="KW-1185">Reference proteome</keyword>
<evidence type="ECO:0000313" key="1">
    <source>
        <dbReference type="EMBL" id="VDO97891.1"/>
    </source>
</evidence>
<organism evidence="1 2">
    <name type="scientific">Schistosoma margrebowiei</name>
    <dbReference type="NCBI Taxonomy" id="48269"/>
    <lineage>
        <taxon>Eukaryota</taxon>
        <taxon>Metazoa</taxon>
        <taxon>Spiralia</taxon>
        <taxon>Lophotrochozoa</taxon>
        <taxon>Platyhelminthes</taxon>
        <taxon>Trematoda</taxon>
        <taxon>Digenea</taxon>
        <taxon>Strigeidida</taxon>
        <taxon>Schistosomatoidea</taxon>
        <taxon>Schistosomatidae</taxon>
        <taxon>Schistosoma</taxon>
    </lineage>
</organism>
<reference evidence="1 2" key="1">
    <citation type="submission" date="2018-11" db="EMBL/GenBank/DDBJ databases">
        <authorList>
            <consortium name="Pathogen Informatics"/>
        </authorList>
    </citation>
    <scope>NUCLEOTIDE SEQUENCE [LARGE SCALE GENOMIC DNA]</scope>
    <source>
        <strain evidence="1 2">Zambia</strain>
    </source>
</reference>
<dbReference type="EMBL" id="UZAI01007077">
    <property type="protein sequence ID" value="VDO97891.1"/>
    <property type="molecule type" value="Genomic_DNA"/>
</dbReference>
<name>A0A3P7ZBU9_9TREM</name>
<sequence>MTVIKKQEDGQSSSSELVLAVSGSDTVTYEQMNNNKNTNYHEYDEIEEEILRNSISEGRTTTIPVPPHLMPVFVPFSLCDGYSRLTRQSVPLSDSLVRICDRIVTFQDMEYNLVDDGNSKLHLSISELLLQSIKQLIIRRKDDTKLLSVDVNNHQFDQHLQVINLALFNCVNSIVPQESALTSAVYYTTLINTPKQMDFKKDLNLVMDDEVNDPFFL</sequence>
<gene>
    <name evidence="1" type="ORF">SMRZ_LOCUS11939</name>
</gene>